<dbReference type="CDD" id="cd00275">
    <property type="entry name" value="C2_PLC_like"/>
    <property type="match status" value="1"/>
</dbReference>
<keyword evidence="3 7" id="KW-0442">Lipid degradation</keyword>
<dbReference type="EMBL" id="MU251255">
    <property type="protein sequence ID" value="KAG9254179.1"/>
    <property type="molecule type" value="Genomic_DNA"/>
</dbReference>
<keyword evidence="4 7" id="KW-0443">Lipid metabolism</keyword>
<feature type="region of interest" description="Disordered" evidence="8">
    <location>
        <begin position="382"/>
        <end position="427"/>
    </location>
</feature>
<dbReference type="FunFam" id="3.20.20.190:FF:000039">
    <property type="entry name" value="Phosphoinositide phospholipase C"/>
    <property type="match status" value="1"/>
</dbReference>
<dbReference type="GO" id="GO:0051209">
    <property type="term" value="P:release of sequestered calcium ion into cytosol"/>
    <property type="evidence" value="ECO:0007669"/>
    <property type="project" value="TreeGrafter"/>
</dbReference>
<feature type="compositionally biased region" description="Polar residues" evidence="8">
    <location>
        <begin position="382"/>
        <end position="397"/>
    </location>
</feature>
<reference evidence="10" key="1">
    <citation type="journal article" date="2021" name="IMA Fungus">
        <title>Genomic characterization of three marine fungi, including Emericellopsis atlantica sp. nov. with signatures of a generalist lifestyle and marine biomass degradation.</title>
        <authorList>
            <person name="Hagestad O.C."/>
            <person name="Hou L."/>
            <person name="Andersen J.H."/>
            <person name="Hansen E.H."/>
            <person name="Altermark B."/>
            <person name="Li C."/>
            <person name="Kuhnert E."/>
            <person name="Cox R.J."/>
            <person name="Crous P.W."/>
            <person name="Spatafora J.W."/>
            <person name="Lail K."/>
            <person name="Amirebrahimi M."/>
            <person name="Lipzen A."/>
            <person name="Pangilinan J."/>
            <person name="Andreopoulos W."/>
            <person name="Hayes R.D."/>
            <person name="Ng V."/>
            <person name="Grigoriev I.V."/>
            <person name="Jackson S.A."/>
            <person name="Sutton T.D.S."/>
            <person name="Dobson A.D.W."/>
            <person name="Rama T."/>
        </authorList>
    </citation>
    <scope>NUCLEOTIDE SEQUENCE</scope>
    <source>
        <strain evidence="10">TS7</strain>
    </source>
</reference>
<organism evidence="10 11">
    <name type="scientific">Emericellopsis atlantica</name>
    <dbReference type="NCBI Taxonomy" id="2614577"/>
    <lineage>
        <taxon>Eukaryota</taxon>
        <taxon>Fungi</taxon>
        <taxon>Dikarya</taxon>
        <taxon>Ascomycota</taxon>
        <taxon>Pezizomycotina</taxon>
        <taxon>Sordariomycetes</taxon>
        <taxon>Hypocreomycetidae</taxon>
        <taxon>Hypocreales</taxon>
        <taxon>Bionectriaceae</taxon>
        <taxon>Emericellopsis</taxon>
    </lineage>
</organism>
<dbReference type="GO" id="GO:0004435">
    <property type="term" value="F:phosphatidylinositol-4,5-bisphosphate phospholipase C activity"/>
    <property type="evidence" value="ECO:0007669"/>
    <property type="project" value="UniProtKB-EC"/>
</dbReference>
<name>A0A9P7ZL85_9HYPO</name>
<evidence type="ECO:0000256" key="1">
    <source>
        <dbReference type="ARBA" id="ARBA00001195"/>
    </source>
</evidence>
<feature type="compositionally biased region" description="Polar residues" evidence="8">
    <location>
        <begin position="236"/>
        <end position="258"/>
    </location>
</feature>
<dbReference type="OrthoDB" id="269822at2759"/>
<dbReference type="PANTHER" id="PTHR10336">
    <property type="entry name" value="PHOSPHOINOSITIDE-SPECIFIC PHOSPHOLIPASE C FAMILY PROTEIN"/>
    <property type="match status" value="1"/>
</dbReference>
<dbReference type="GO" id="GO:0016042">
    <property type="term" value="P:lipid catabolic process"/>
    <property type="evidence" value="ECO:0007669"/>
    <property type="project" value="UniProtKB-KW"/>
</dbReference>
<keyword evidence="5" id="KW-0807">Transducer</keyword>
<dbReference type="Gene3D" id="2.60.40.150">
    <property type="entry name" value="C2 domain"/>
    <property type="match status" value="1"/>
</dbReference>
<dbReference type="SMART" id="SM00148">
    <property type="entry name" value="PLCXc"/>
    <property type="match status" value="1"/>
</dbReference>
<protein>
    <recommendedName>
        <fullName evidence="7">Phosphoinositide phospholipase C</fullName>
        <ecNumber evidence="7">3.1.4.11</ecNumber>
    </recommendedName>
</protein>
<comment type="function">
    <text evidence="6">The production of the second messenger molecules diacylglycerol (DAG) and inositol 1,4,5-trisphosphate (IP3) is mediated by activated phosphatidylinositol-specific phospholipase C enzymes.</text>
</comment>
<feature type="region of interest" description="Disordered" evidence="8">
    <location>
        <begin position="230"/>
        <end position="287"/>
    </location>
</feature>
<dbReference type="AlphaFoldDB" id="A0A9P7ZL85"/>
<keyword evidence="2 7" id="KW-0378">Hydrolase</keyword>
<dbReference type="GO" id="GO:0048015">
    <property type="term" value="P:phosphatidylinositol-mediated signaling"/>
    <property type="evidence" value="ECO:0007669"/>
    <property type="project" value="TreeGrafter"/>
</dbReference>
<dbReference type="PROSITE" id="PS50008">
    <property type="entry name" value="PIPLC_Y_DOMAIN"/>
    <property type="match status" value="1"/>
</dbReference>
<comment type="catalytic activity">
    <reaction evidence="1 7">
        <text>a 1,2-diacyl-sn-glycero-3-phospho-(1D-myo-inositol-4,5-bisphosphate) + H2O = 1D-myo-inositol 1,4,5-trisphosphate + a 1,2-diacyl-sn-glycerol + H(+)</text>
        <dbReference type="Rhea" id="RHEA:33179"/>
        <dbReference type="ChEBI" id="CHEBI:15377"/>
        <dbReference type="ChEBI" id="CHEBI:15378"/>
        <dbReference type="ChEBI" id="CHEBI:17815"/>
        <dbReference type="ChEBI" id="CHEBI:58456"/>
        <dbReference type="ChEBI" id="CHEBI:203600"/>
        <dbReference type="EC" id="3.1.4.11"/>
    </reaction>
</comment>
<sequence length="719" mass="79498">MSIFGHTRGPSRDTLGNMVKFTAFPSPKPDAWKKPTLAKDFSTVSSCFKDPTRTAEMSTDMQKVLDNVYADLKGDDAELSKTKFEAFLRNIQGETAVSVEQRETFDKGAFIYTWTTLYSRAVRALPPKDLSKPLTNYFINSSHNTYLDGHQMVGSKSSPDAYRNVLKNGCRCIEIDVWNGDAAVIPTSSRPDKLGHQRGLSGISGSSLPFVANAFHDTVNDTYNHLIGEKPIGHSRSASSTTQAVNQSEDVSPGTSTLFAPDAKTSMDKLDVQRPSSSRPPRGEPIVTHGWTLTAACGFREVCAAVMDSAFVNNDLPVLVSLEVHADHDQQEIMVQIMKEEWGDALISEALPGCDPKFRLPQLADLRNKILVKVKKAPSKMVKSNTIDVPPTSSAIDDTTDSEDEKPRPKLNKASASDPTGEVTTRPEVKEPAFLICQSLGDLAVYTRSEKFCSFDTPEAKKPPHIFSISENKILDLNERYHREMFKHNKGFFMRAYPAGRRIASTNPDPSLFWRKGVQMVAMNWQCFDEGMMLNEGMFANEQGWVLKPPGYRSSDKAVETQHDAAPGSILDLTVTVFGGFNVPTDAVDDGNGHGSGNDLHPVVKAELHVEKAEDDGQRGQTQGCTYKQKTQPGKTSHPDYGVSGQNLRFLGVPKVVPELSFLRLKIEDDRLVGSSLLAWACIRLDRLRQGYRFIQLMDTRGHPVDGGKLLVRIVKTLR</sequence>
<gene>
    <name evidence="10" type="ORF">F5Z01DRAFT_681664</name>
</gene>
<evidence type="ECO:0000259" key="9">
    <source>
        <dbReference type="PROSITE" id="PS50008"/>
    </source>
</evidence>
<evidence type="ECO:0000313" key="10">
    <source>
        <dbReference type="EMBL" id="KAG9254179.1"/>
    </source>
</evidence>
<dbReference type="SUPFAM" id="SSF51695">
    <property type="entry name" value="PLC-like phosphodiesterases"/>
    <property type="match status" value="1"/>
</dbReference>
<dbReference type="CDD" id="cd08598">
    <property type="entry name" value="PI-PLC1c_yeast"/>
    <property type="match status" value="1"/>
</dbReference>
<accession>A0A9P7ZL85</accession>
<evidence type="ECO:0000313" key="11">
    <source>
        <dbReference type="Proteomes" id="UP000887229"/>
    </source>
</evidence>
<dbReference type="SUPFAM" id="SSF49562">
    <property type="entry name" value="C2 domain (Calcium/lipid-binding domain, CaLB)"/>
    <property type="match status" value="1"/>
</dbReference>
<evidence type="ECO:0000256" key="7">
    <source>
        <dbReference type="RuleBase" id="RU361133"/>
    </source>
</evidence>
<dbReference type="GeneID" id="70296617"/>
<dbReference type="InterPro" id="IPR017946">
    <property type="entry name" value="PLC-like_Pdiesterase_TIM-brl"/>
</dbReference>
<dbReference type="Proteomes" id="UP000887229">
    <property type="component" value="Unassembled WGS sequence"/>
</dbReference>
<dbReference type="PANTHER" id="PTHR10336:SF82">
    <property type="entry name" value="PHOSPHOINOSITIDE PHOSPHOLIPASE C"/>
    <property type="match status" value="1"/>
</dbReference>
<keyword evidence="11" id="KW-1185">Reference proteome</keyword>
<proteinExistence type="predicted"/>
<evidence type="ECO:0000256" key="4">
    <source>
        <dbReference type="ARBA" id="ARBA00023098"/>
    </source>
</evidence>
<evidence type="ECO:0000256" key="3">
    <source>
        <dbReference type="ARBA" id="ARBA00022963"/>
    </source>
</evidence>
<evidence type="ECO:0000256" key="2">
    <source>
        <dbReference type="ARBA" id="ARBA00022801"/>
    </source>
</evidence>
<dbReference type="Gene3D" id="3.20.20.190">
    <property type="entry name" value="Phosphatidylinositol (PI) phosphodiesterase"/>
    <property type="match status" value="2"/>
</dbReference>
<dbReference type="PRINTS" id="PR00390">
    <property type="entry name" value="PHPHLIPASEC"/>
</dbReference>
<dbReference type="EC" id="3.1.4.11" evidence="7"/>
<feature type="compositionally biased region" description="Polar residues" evidence="8">
    <location>
        <begin position="619"/>
        <end position="635"/>
    </location>
</feature>
<feature type="domain" description="PI-PLC Y-box" evidence="9">
    <location>
        <begin position="440"/>
        <end position="553"/>
    </location>
</feature>
<dbReference type="InterPro" id="IPR001192">
    <property type="entry name" value="PI-PLC_fam"/>
</dbReference>
<evidence type="ECO:0000256" key="8">
    <source>
        <dbReference type="SAM" id="MobiDB-lite"/>
    </source>
</evidence>
<dbReference type="RefSeq" id="XP_046118103.1">
    <property type="nucleotide sequence ID" value="XM_046265714.1"/>
</dbReference>
<dbReference type="Pfam" id="PF00387">
    <property type="entry name" value="PI-PLC-Y"/>
    <property type="match status" value="1"/>
</dbReference>
<dbReference type="InterPro" id="IPR000909">
    <property type="entry name" value="PLipase_C_PInositol-sp_X_dom"/>
</dbReference>
<feature type="region of interest" description="Disordered" evidence="8">
    <location>
        <begin position="612"/>
        <end position="641"/>
    </location>
</feature>
<evidence type="ECO:0000256" key="5">
    <source>
        <dbReference type="ARBA" id="ARBA00023224"/>
    </source>
</evidence>
<comment type="caution">
    <text evidence="10">The sequence shown here is derived from an EMBL/GenBank/DDBJ whole genome shotgun (WGS) entry which is preliminary data.</text>
</comment>
<evidence type="ECO:0000256" key="6">
    <source>
        <dbReference type="ARBA" id="ARBA00059664"/>
    </source>
</evidence>
<dbReference type="SMART" id="SM00149">
    <property type="entry name" value="PLCYc"/>
    <property type="match status" value="1"/>
</dbReference>
<dbReference type="InterPro" id="IPR001711">
    <property type="entry name" value="PLipase_C_Pinositol-sp_Y"/>
</dbReference>
<dbReference type="Pfam" id="PF00388">
    <property type="entry name" value="PI-PLC-X"/>
    <property type="match status" value="1"/>
</dbReference>
<dbReference type="InterPro" id="IPR035892">
    <property type="entry name" value="C2_domain_sf"/>
</dbReference>
<dbReference type="PROSITE" id="PS50007">
    <property type="entry name" value="PIPLC_X_DOMAIN"/>
    <property type="match status" value="1"/>
</dbReference>